<feature type="signal peptide" evidence="1">
    <location>
        <begin position="1"/>
        <end position="17"/>
    </location>
</feature>
<evidence type="ECO:0000256" key="1">
    <source>
        <dbReference type="SAM" id="SignalP"/>
    </source>
</evidence>
<proteinExistence type="predicted"/>
<accession>A0AAW0CE15</accession>
<evidence type="ECO:0000313" key="2">
    <source>
        <dbReference type="EMBL" id="KAK7037185.1"/>
    </source>
</evidence>
<feature type="chain" id="PRO_5043889145" evidence="1">
    <location>
        <begin position="18"/>
        <end position="103"/>
    </location>
</feature>
<gene>
    <name evidence="2" type="ORF">R3P38DRAFT_590289</name>
</gene>
<sequence length="103" mass="11238">MGTAITLSILLAPVTHSCPPTTTTPSSRFLRPSPDFTTLIAPAFILSLPLRVPHVFGMILRMSDATRKTDRDALLGGRELGFEGSTHSDEHISVSRARPHYLL</sequence>
<organism evidence="2 3">
    <name type="scientific">Favolaschia claudopus</name>
    <dbReference type="NCBI Taxonomy" id="2862362"/>
    <lineage>
        <taxon>Eukaryota</taxon>
        <taxon>Fungi</taxon>
        <taxon>Dikarya</taxon>
        <taxon>Basidiomycota</taxon>
        <taxon>Agaricomycotina</taxon>
        <taxon>Agaricomycetes</taxon>
        <taxon>Agaricomycetidae</taxon>
        <taxon>Agaricales</taxon>
        <taxon>Marasmiineae</taxon>
        <taxon>Mycenaceae</taxon>
        <taxon>Favolaschia</taxon>
    </lineage>
</organism>
<name>A0AAW0CE15_9AGAR</name>
<dbReference type="Proteomes" id="UP001362999">
    <property type="component" value="Unassembled WGS sequence"/>
</dbReference>
<keyword evidence="1" id="KW-0732">Signal</keyword>
<reference evidence="2 3" key="1">
    <citation type="journal article" date="2024" name="J Genomics">
        <title>Draft genome sequencing and assembly of Favolaschia claudopus CIRM-BRFM 2984 isolated from oak limbs.</title>
        <authorList>
            <person name="Navarro D."/>
            <person name="Drula E."/>
            <person name="Chaduli D."/>
            <person name="Cazenave R."/>
            <person name="Ahrendt S."/>
            <person name="Wang J."/>
            <person name="Lipzen A."/>
            <person name="Daum C."/>
            <person name="Barry K."/>
            <person name="Grigoriev I.V."/>
            <person name="Favel A."/>
            <person name="Rosso M.N."/>
            <person name="Martin F."/>
        </authorList>
    </citation>
    <scope>NUCLEOTIDE SEQUENCE [LARGE SCALE GENOMIC DNA]</scope>
    <source>
        <strain evidence="2 3">CIRM-BRFM 2984</strain>
    </source>
</reference>
<protein>
    <submittedName>
        <fullName evidence="2">Uncharacterized protein</fullName>
    </submittedName>
</protein>
<dbReference type="AlphaFoldDB" id="A0AAW0CE15"/>
<evidence type="ECO:0000313" key="3">
    <source>
        <dbReference type="Proteomes" id="UP001362999"/>
    </source>
</evidence>
<keyword evidence="3" id="KW-1185">Reference proteome</keyword>
<comment type="caution">
    <text evidence="2">The sequence shown here is derived from an EMBL/GenBank/DDBJ whole genome shotgun (WGS) entry which is preliminary data.</text>
</comment>
<dbReference type="EMBL" id="JAWWNJ010000018">
    <property type="protein sequence ID" value="KAK7037185.1"/>
    <property type="molecule type" value="Genomic_DNA"/>
</dbReference>